<dbReference type="Proteomes" id="UP000007110">
    <property type="component" value="Unassembled WGS sequence"/>
</dbReference>
<dbReference type="AlphaFoldDB" id="A0A7M7NUC4"/>
<dbReference type="InterPro" id="IPR032675">
    <property type="entry name" value="LRR_dom_sf"/>
</dbReference>
<keyword evidence="3" id="KW-1185">Reference proteome</keyword>
<dbReference type="OMA" id="GACPAIC"/>
<keyword evidence="1" id="KW-0732">Signal</keyword>
<name>A0A7M7NUC4_STRPU</name>
<feature type="signal peptide" evidence="1">
    <location>
        <begin position="1"/>
        <end position="25"/>
    </location>
</feature>
<dbReference type="SUPFAM" id="SSF52058">
    <property type="entry name" value="L domain-like"/>
    <property type="match status" value="1"/>
</dbReference>
<reference evidence="3" key="1">
    <citation type="submission" date="2015-02" db="EMBL/GenBank/DDBJ databases">
        <title>Genome sequencing for Strongylocentrotus purpuratus.</title>
        <authorList>
            <person name="Murali S."/>
            <person name="Liu Y."/>
            <person name="Vee V."/>
            <person name="English A."/>
            <person name="Wang M."/>
            <person name="Skinner E."/>
            <person name="Han Y."/>
            <person name="Muzny D.M."/>
            <person name="Worley K.C."/>
            <person name="Gibbs R.A."/>
        </authorList>
    </citation>
    <scope>NUCLEOTIDE SEQUENCE</scope>
</reference>
<organism evidence="2 3">
    <name type="scientific">Strongylocentrotus purpuratus</name>
    <name type="common">Purple sea urchin</name>
    <dbReference type="NCBI Taxonomy" id="7668"/>
    <lineage>
        <taxon>Eukaryota</taxon>
        <taxon>Metazoa</taxon>
        <taxon>Echinodermata</taxon>
        <taxon>Eleutherozoa</taxon>
        <taxon>Echinozoa</taxon>
        <taxon>Echinoidea</taxon>
        <taxon>Euechinoidea</taxon>
        <taxon>Echinacea</taxon>
        <taxon>Camarodonta</taxon>
        <taxon>Echinidea</taxon>
        <taxon>Strongylocentrotidae</taxon>
        <taxon>Strongylocentrotus</taxon>
    </lineage>
</organism>
<evidence type="ECO:0000256" key="1">
    <source>
        <dbReference type="SAM" id="SignalP"/>
    </source>
</evidence>
<dbReference type="EnsemblMetazoa" id="XM_030985925">
    <property type="protein sequence ID" value="XP_030841785"/>
    <property type="gene ID" value="LOC115924125"/>
</dbReference>
<dbReference type="RefSeq" id="XP_030841785.1">
    <property type="nucleotide sequence ID" value="XM_030985925.1"/>
</dbReference>
<sequence>MLSKRVCRLLICVVLLGTLAKQSRACPSNCNCDVREKGRGKWGGERGGSKARRVLECTGRSLTRPIPVNAIPEDTVLLDLSNNNMKTIRGGAFTGLSSVQIL</sequence>
<feature type="chain" id="PRO_5029559152" description="LRRNT domain-containing protein" evidence="1">
    <location>
        <begin position="26"/>
        <end position="102"/>
    </location>
</feature>
<accession>A0A7M7NUC4</accession>
<dbReference type="GeneID" id="115924125"/>
<proteinExistence type="predicted"/>
<dbReference type="KEGG" id="spu:115924125"/>
<dbReference type="OrthoDB" id="1111193at2759"/>
<evidence type="ECO:0008006" key="4">
    <source>
        <dbReference type="Google" id="ProtNLM"/>
    </source>
</evidence>
<protein>
    <recommendedName>
        <fullName evidence="4">LRRNT domain-containing protein</fullName>
    </recommendedName>
</protein>
<reference evidence="2" key="2">
    <citation type="submission" date="2021-01" db="UniProtKB">
        <authorList>
            <consortium name="EnsemblMetazoa"/>
        </authorList>
    </citation>
    <scope>IDENTIFICATION</scope>
</reference>
<evidence type="ECO:0000313" key="3">
    <source>
        <dbReference type="Proteomes" id="UP000007110"/>
    </source>
</evidence>
<dbReference type="InParanoid" id="A0A7M7NUC4"/>
<evidence type="ECO:0000313" key="2">
    <source>
        <dbReference type="EnsemblMetazoa" id="XP_030841785"/>
    </source>
</evidence>
<dbReference type="Gene3D" id="3.80.10.10">
    <property type="entry name" value="Ribonuclease Inhibitor"/>
    <property type="match status" value="1"/>
</dbReference>